<dbReference type="EMBL" id="JRKL02000174">
    <property type="protein sequence ID" value="KAF3974216.1"/>
    <property type="molecule type" value="Genomic_DNA"/>
</dbReference>
<sequence length="310" mass="34851">MSPSQQFYLVLGRLWLYERKPTGEKSIYLPVPDHIPVRPQKRKSQCILLSRRSLEWECSVGKVGVHYGRISHPGKPTLLQDELCYAPPIPIEGKSCLVIPRLQHVRSLTPRAAAAEDASRTDRRLTCTGGEWLSETLAVLFGKRDVYPGAVVLPNRSAGDAFVWYSKLFSYLYRFATVWLDTMCWQPQLGRMGMKVEGAGKKRLFPIGWPTLVSGLGLLGNPFATSWTFILCSVVFELPYSFFNQGYGASVVTFTKGQPLGFYSSWPLFTLTHHMLVWIAAERVYGTTKLCDYAILGDGDRRREGGGHLP</sequence>
<dbReference type="PANTHER" id="PTHR34456">
    <property type="entry name" value="MITOVIRUS RNA-DEPENDENT RNA POLYMERASE"/>
    <property type="match status" value="1"/>
</dbReference>
<comment type="caution">
    <text evidence="1">The sequence shown here is derived from an EMBL/GenBank/DDBJ whole genome shotgun (WGS) entry which is preliminary data.</text>
</comment>
<evidence type="ECO:0000313" key="2">
    <source>
        <dbReference type="Proteomes" id="UP000737018"/>
    </source>
</evidence>
<protein>
    <submittedName>
        <fullName evidence="1">Uncharacterized protein</fullName>
    </submittedName>
</protein>
<dbReference type="Pfam" id="PF05919">
    <property type="entry name" value="Mitovir_RNA_pol"/>
    <property type="match status" value="1"/>
</dbReference>
<organism evidence="1 2">
    <name type="scientific">Castanea mollissima</name>
    <name type="common">Chinese chestnut</name>
    <dbReference type="NCBI Taxonomy" id="60419"/>
    <lineage>
        <taxon>Eukaryota</taxon>
        <taxon>Viridiplantae</taxon>
        <taxon>Streptophyta</taxon>
        <taxon>Embryophyta</taxon>
        <taxon>Tracheophyta</taxon>
        <taxon>Spermatophyta</taxon>
        <taxon>Magnoliopsida</taxon>
        <taxon>eudicotyledons</taxon>
        <taxon>Gunneridae</taxon>
        <taxon>Pentapetalae</taxon>
        <taxon>rosids</taxon>
        <taxon>fabids</taxon>
        <taxon>Fagales</taxon>
        <taxon>Fagaceae</taxon>
        <taxon>Castanea</taxon>
    </lineage>
</organism>
<dbReference type="PANTHER" id="PTHR34456:SF13">
    <property type="entry name" value="REVERSE TRANSCRIPTASE DOMAIN-CONTAINING PROTEIN"/>
    <property type="match status" value="1"/>
</dbReference>
<dbReference type="AlphaFoldDB" id="A0A8J4W5U3"/>
<keyword evidence="2" id="KW-1185">Reference proteome</keyword>
<proteinExistence type="predicted"/>
<gene>
    <name evidence="1" type="ORF">CMV_002445</name>
</gene>
<accession>A0A8J4W5U3</accession>
<name>A0A8J4W5U3_9ROSI</name>
<evidence type="ECO:0000313" key="1">
    <source>
        <dbReference type="EMBL" id="KAF3974216.1"/>
    </source>
</evidence>
<dbReference type="OrthoDB" id="1511239at2759"/>
<dbReference type="InterPro" id="IPR008686">
    <property type="entry name" value="RNA_pol_mitovir"/>
</dbReference>
<reference evidence="1" key="1">
    <citation type="submission" date="2020-03" db="EMBL/GenBank/DDBJ databases">
        <title>Castanea mollissima Vanexum genome sequencing.</title>
        <authorList>
            <person name="Staton M."/>
        </authorList>
    </citation>
    <scope>NUCLEOTIDE SEQUENCE</scope>
    <source>
        <tissue evidence="1">Leaf</tissue>
    </source>
</reference>
<dbReference type="Proteomes" id="UP000737018">
    <property type="component" value="Unassembled WGS sequence"/>
</dbReference>